<gene>
    <name evidence="1" type="ORF">SDC9_197422</name>
</gene>
<evidence type="ECO:0000313" key="1">
    <source>
        <dbReference type="EMBL" id="MPN49800.1"/>
    </source>
</evidence>
<dbReference type="AlphaFoldDB" id="A0A645IFB0"/>
<organism evidence="1">
    <name type="scientific">bioreactor metagenome</name>
    <dbReference type="NCBI Taxonomy" id="1076179"/>
    <lineage>
        <taxon>unclassified sequences</taxon>
        <taxon>metagenomes</taxon>
        <taxon>ecological metagenomes</taxon>
    </lineage>
</organism>
<comment type="caution">
    <text evidence="1">The sequence shown here is derived from an EMBL/GenBank/DDBJ whole genome shotgun (WGS) entry which is preliminary data.</text>
</comment>
<accession>A0A645IFB0</accession>
<protein>
    <submittedName>
        <fullName evidence="1">Uncharacterized protein</fullName>
    </submittedName>
</protein>
<dbReference type="EMBL" id="VSSQ01113374">
    <property type="protein sequence ID" value="MPN49800.1"/>
    <property type="molecule type" value="Genomic_DNA"/>
</dbReference>
<sequence length="104" mass="11984">MTCANVLRDRRRHNTDWTRTGHQYIFPNQIERQCRVHCITERIEDRRQVVGDIVRDFKCVKCRDHQVLRKAARTVYTDTGRIAAQVSTSTAAVTAMSAGDMTFA</sequence>
<proteinExistence type="predicted"/>
<reference evidence="1" key="1">
    <citation type="submission" date="2019-08" db="EMBL/GenBank/DDBJ databases">
        <authorList>
            <person name="Kucharzyk K."/>
            <person name="Murdoch R.W."/>
            <person name="Higgins S."/>
            <person name="Loffler F."/>
        </authorList>
    </citation>
    <scope>NUCLEOTIDE SEQUENCE</scope>
</reference>
<name>A0A645IFB0_9ZZZZ</name>